<dbReference type="Proteomes" id="UP000177230">
    <property type="component" value="Unassembled WGS sequence"/>
</dbReference>
<dbReference type="CDD" id="cd07735">
    <property type="entry name" value="class_II_PDE_MBL-fold"/>
    <property type="match status" value="1"/>
</dbReference>
<dbReference type="GO" id="GO:0047555">
    <property type="term" value="F:3',5'-cyclic-GMP phosphodiesterase activity"/>
    <property type="evidence" value="ECO:0007669"/>
    <property type="project" value="TreeGrafter"/>
</dbReference>
<reference evidence="2 3" key="1">
    <citation type="journal article" date="2016" name="Nat. Commun.">
        <title>Thousands of microbial genomes shed light on interconnected biogeochemical processes in an aquifer system.</title>
        <authorList>
            <person name="Anantharaman K."/>
            <person name="Brown C.T."/>
            <person name="Hug L.A."/>
            <person name="Sharon I."/>
            <person name="Castelle C.J."/>
            <person name="Probst A.J."/>
            <person name="Thomas B.C."/>
            <person name="Singh A."/>
            <person name="Wilkins M.J."/>
            <person name="Karaoz U."/>
            <person name="Brodie E.L."/>
            <person name="Williams K.H."/>
            <person name="Hubbard S.S."/>
            <person name="Banfield J.F."/>
        </authorList>
    </citation>
    <scope>NUCLEOTIDE SEQUENCE [LARGE SCALE GENOMIC DNA]</scope>
</reference>
<evidence type="ECO:0000259" key="1">
    <source>
        <dbReference type="SMART" id="SM00849"/>
    </source>
</evidence>
<dbReference type="PRINTS" id="PR00388">
    <property type="entry name" value="PDIESTERASE2"/>
</dbReference>
<dbReference type="Pfam" id="PF12706">
    <property type="entry name" value="Lactamase_B_2"/>
    <property type="match status" value="1"/>
</dbReference>
<dbReference type="AlphaFoldDB" id="A0A1F5R912"/>
<dbReference type="PANTHER" id="PTHR28283:SF1">
    <property type="entry name" value="3',5'-CYCLIC-NUCLEOTIDE PHOSPHODIESTERASE 1"/>
    <property type="match status" value="1"/>
</dbReference>
<evidence type="ECO:0000313" key="2">
    <source>
        <dbReference type="EMBL" id="OGF10543.1"/>
    </source>
</evidence>
<dbReference type="InterPro" id="IPR000396">
    <property type="entry name" value="Pdiesterase2"/>
</dbReference>
<proteinExistence type="predicted"/>
<dbReference type="InterPro" id="IPR036866">
    <property type="entry name" value="RibonucZ/Hydroxyglut_hydro"/>
</dbReference>
<accession>A0A1F5R912</accession>
<evidence type="ECO:0000313" key="3">
    <source>
        <dbReference type="Proteomes" id="UP000177230"/>
    </source>
</evidence>
<gene>
    <name evidence="2" type="ORF">A2024_09360</name>
</gene>
<dbReference type="GO" id="GO:0006198">
    <property type="term" value="P:cAMP catabolic process"/>
    <property type="evidence" value="ECO:0007669"/>
    <property type="project" value="InterPro"/>
</dbReference>
<dbReference type="InterPro" id="IPR001279">
    <property type="entry name" value="Metallo-B-lactamas"/>
</dbReference>
<dbReference type="SMART" id="SM00849">
    <property type="entry name" value="Lactamase_B"/>
    <property type="match status" value="1"/>
</dbReference>
<organism evidence="2 3">
    <name type="scientific">Candidatus Edwardsbacteria bacterium GWF2_54_11</name>
    <dbReference type="NCBI Taxonomy" id="1817851"/>
    <lineage>
        <taxon>Bacteria</taxon>
        <taxon>Candidatus Edwardsiibacteriota</taxon>
    </lineage>
</organism>
<dbReference type="GO" id="GO:1902660">
    <property type="term" value="P:negative regulation of glucose mediated signaling pathway"/>
    <property type="evidence" value="ECO:0007669"/>
    <property type="project" value="TreeGrafter"/>
</dbReference>
<dbReference type="EMBL" id="MFFM01000038">
    <property type="protein sequence ID" value="OGF10543.1"/>
    <property type="molecule type" value="Genomic_DNA"/>
</dbReference>
<sequence>MKLKVLGASGSKLPGFGLTSFLLDKNILIDTGAAASMLDFDEQLRLDAVLLSHIHIDHSLGLLLMADNLVGSLNKSIQIMSIPEVLDGLREHLFNNQVWPDFTSIPNSKDAIFKLKPMAEGKPVKLGKYTIRAIRVSHSVPTVGFIISDGKSSLLYTADTRATEKIWKEAKKIRGLKGVLIETSFPNRLHGLADLSGHLTPHALLQEINKSGLKVPFYVFHIKAMFVEEVQKEIARLKNSQIRLAMEGATYNF</sequence>
<feature type="domain" description="Metallo-beta-lactamase" evidence="1">
    <location>
        <begin position="17"/>
        <end position="198"/>
    </location>
</feature>
<name>A0A1F5R912_9BACT</name>
<dbReference type="PANTHER" id="PTHR28283">
    <property type="entry name" value="3',5'-CYCLIC-NUCLEOTIDE PHOSPHODIESTERASE 1"/>
    <property type="match status" value="1"/>
</dbReference>
<comment type="caution">
    <text evidence="2">The sequence shown here is derived from an EMBL/GenBank/DDBJ whole genome shotgun (WGS) entry which is preliminary data.</text>
</comment>
<dbReference type="GO" id="GO:0004115">
    <property type="term" value="F:3',5'-cyclic-AMP phosphodiesterase activity"/>
    <property type="evidence" value="ECO:0007669"/>
    <property type="project" value="InterPro"/>
</dbReference>
<protein>
    <recommendedName>
        <fullName evidence="1">Metallo-beta-lactamase domain-containing protein</fullName>
    </recommendedName>
</protein>
<dbReference type="Gene3D" id="3.60.15.10">
    <property type="entry name" value="Ribonuclease Z/Hydroxyacylglutathione hydrolase-like"/>
    <property type="match status" value="1"/>
</dbReference>
<dbReference type="SUPFAM" id="SSF56281">
    <property type="entry name" value="Metallo-hydrolase/oxidoreductase"/>
    <property type="match status" value="1"/>
</dbReference>